<accession>A0A537J628</accession>
<dbReference type="Proteomes" id="UP000320048">
    <property type="component" value="Unassembled WGS sequence"/>
</dbReference>
<dbReference type="EMBL" id="VBAO01000330">
    <property type="protein sequence ID" value="TMI78933.1"/>
    <property type="molecule type" value="Genomic_DNA"/>
</dbReference>
<gene>
    <name evidence="1" type="ORF">E6H04_11520</name>
</gene>
<feature type="non-terminal residue" evidence="1">
    <location>
        <position position="207"/>
    </location>
</feature>
<name>A0A537J628_9BACT</name>
<sequence>MLYIAPTGTGKSTSSYGLQATYPNTRFHSDDWVYVRYTHALRNGGRIAPLEVTPAQGAPVRGYRVFGWLEGHRGEAGQVRGLDLDNRETAVPLSSLDLGQPVEAYAYTSEKVYYLRTNLVANFPLSAYEMVRSRFENVPDVSATFIQRHAADLDALIDDVLRDTGPAGDYFHTMSREQVRTLLARLIAFDNGRAMLDIARILPPDRV</sequence>
<reference evidence="1 2" key="1">
    <citation type="journal article" date="2019" name="Nat. Microbiol.">
        <title>Mediterranean grassland soil C-N compound turnover is dependent on rainfall and depth, and is mediated by genomically divergent microorganisms.</title>
        <authorList>
            <person name="Diamond S."/>
            <person name="Andeer P.F."/>
            <person name="Li Z."/>
            <person name="Crits-Christoph A."/>
            <person name="Burstein D."/>
            <person name="Anantharaman K."/>
            <person name="Lane K.R."/>
            <person name="Thomas B.C."/>
            <person name="Pan C."/>
            <person name="Northen T.R."/>
            <person name="Banfield J.F."/>
        </authorList>
    </citation>
    <scope>NUCLEOTIDE SEQUENCE [LARGE SCALE GENOMIC DNA]</scope>
    <source>
        <strain evidence="1">NP_7</strain>
    </source>
</reference>
<proteinExistence type="predicted"/>
<comment type="caution">
    <text evidence="1">The sequence shown here is derived from an EMBL/GenBank/DDBJ whole genome shotgun (WGS) entry which is preliminary data.</text>
</comment>
<evidence type="ECO:0000313" key="1">
    <source>
        <dbReference type="EMBL" id="TMI78933.1"/>
    </source>
</evidence>
<organism evidence="1 2">
    <name type="scientific">Candidatus Segetimicrobium genomatis</name>
    <dbReference type="NCBI Taxonomy" id="2569760"/>
    <lineage>
        <taxon>Bacteria</taxon>
        <taxon>Bacillati</taxon>
        <taxon>Candidatus Sysuimicrobiota</taxon>
        <taxon>Candidatus Sysuimicrobiia</taxon>
        <taxon>Candidatus Sysuimicrobiales</taxon>
        <taxon>Candidatus Segetimicrobiaceae</taxon>
        <taxon>Candidatus Segetimicrobium</taxon>
    </lineage>
</organism>
<evidence type="ECO:0000313" key="2">
    <source>
        <dbReference type="Proteomes" id="UP000320048"/>
    </source>
</evidence>
<protein>
    <submittedName>
        <fullName evidence="1">Uncharacterized protein</fullName>
    </submittedName>
</protein>
<dbReference type="AlphaFoldDB" id="A0A537J628"/>